<dbReference type="AlphaFoldDB" id="D6YTM5"/>
<evidence type="ECO:0000256" key="1">
    <source>
        <dbReference type="SAM" id="Phobius"/>
    </source>
</evidence>
<reference evidence="2 3" key="1">
    <citation type="journal article" date="2010" name="PLoS ONE">
        <title>The Waddlia genome: a window into chlamydial biology.</title>
        <authorList>
            <person name="Bertelli C."/>
            <person name="Collyn F."/>
            <person name="Croxatto A."/>
            <person name="Ruckert C."/>
            <person name="Polkinghorne A."/>
            <person name="Kebbi-Beghdadi C."/>
            <person name="Goesmann A."/>
            <person name="Vaughan L."/>
            <person name="Greub G."/>
        </authorList>
    </citation>
    <scope>NUCLEOTIDE SEQUENCE [LARGE SCALE GENOMIC DNA]</scope>
    <source>
        <strain evidence="3">ATCC VR-1470 / WSU 86-1044</strain>
    </source>
</reference>
<feature type="transmembrane region" description="Helical" evidence="1">
    <location>
        <begin position="99"/>
        <end position="120"/>
    </location>
</feature>
<dbReference type="EMBL" id="CP001928">
    <property type="protein sequence ID" value="ADI37486.1"/>
    <property type="molecule type" value="Genomic_DNA"/>
</dbReference>
<feature type="transmembrane region" description="Helical" evidence="1">
    <location>
        <begin position="72"/>
        <end position="92"/>
    </location>
</feature>
<keyword evidence="1" id="KW-0812">Transmembrane</keyword>
<evidence type="ECO:0000313" key="2">
    <source>
        <dbReference type="EMBL" id="ADI37486.1"/>
    </source>
</evidence>
<feature type="transmembrane region" description="Helical" evidence="1">
    <location>
        <begin position="31"/>
        <end position="52"/>
    </location>
</feature>
<proteinExistence type="predicted"/>
<keyword evidence="3" id="KW-1185">Reference proteome</keyword>
<organism evidence="2 3">
    <name type="scientific">Waddlia chondrophila (strain ATCC VR-1470 / WSU 86-1044)</name>
    <dbReference type="NCBI Taxonomy" id="716544"/>
    <lineage>
        <taxon>Bacteria</taxon>
        <taxon>Pseudomonadati</taxon>
        <taxon>Chlamydiota</taxon>
        <taxon>Chlamydiia</taxon>
        <taxon>Parachlamydiales</taxon>
        <taxon>Waddliaceae</taxon>
        <taxon>Waddlia</taxon>
    </lineage>
</organism>
<keyword evidence="1" id="KW-1133">Transmembrane helix</keyword>
<feature type="transmembrane region" description="Helical" evidence="1">
    <location>
        <begin position="140"/>
        <end position="157"/>
    </location>
</feature>
<dbReference type="RefSeq" id="WP_013181214.1">
    <property type="nucleotide sequence ID" value="NC_014225.1"/>
</dbReference>
<dbReference type="Pfam" id="PF20334">
    <property type="entry name" value="DUF6629"/>
    <property type="match status" value="1"/>
</dbReference>
<dbReference type="InterPro" id="IPR046737">
    <property type="entry name" value="DUF6629"/>
</dbReference>
<evidence type="ECO:0000313" key="3">
    <source>
        <dbReference type="Proteomes" id="UP000001505"/>
    </source>
</evidence>
<protein>
    <submittedName>
        <fullName evidence="2">Putative membrane protein</fullName>
    </submittedName>
</protein>
<gene>
    <name evidence="2" type="ordered locus">wcw_0111</name>
</gene>
<name>D6YTM5_WADCW</name>
<feature type="transmembrane region" description="Helical" evidence="1">
    <location>
        <begin position="164"/>
        <end position="179"/>
    </location>
</feature>
<sequence>MCFSAEASFTVGAILSVVGITTLKQVKKQKYFLVALFPLFFASQQLIEGIVWLNMHPSFVSTPLSQAAVNLYLFFAWLFWPIFVPIAFFVAEKEKWKKILFLTVFLIGLIISYIDIIYLINYRITPQIVGRSLDYGFTPLYGNILYGLIVFIPIFLSSVPRMKIFGISLLIAFIISQLIYTYAFTSVWCFFCAAISIQLYQILQRASQEKKVS</sequence>
<keyword evidence="1" id="KW-0472">Membrane</keyword>
<dbReference type="HOGENOM" id="CLU_098310_1_0_0"/>
<dbReference type="STRING" id="716544.wcw_0111"/>
<dbReference type="Proteomes" id="UP000001505">
    <property type="component" value="Chromosome"/>
</dbReference>
<dbReference type="eggNOG" id="ENOG5032S87">
    <property type="taxonomic scope" value="Bacteria"/>
</dbReference>
<dbReference type="KEGG" id="wch:wcw_0111"/>
<accession>D6YTM5</accession>